<dbReference type="PANTHER" id="PTHR34846">
    <property type="entry name" value="4-CARBOXYMUCONOLACTONE DECARBOXYLASE FAMILY PROTEIN (AFU_ORTHOLOGUE AFUA_6G11590)"/>
    <property type="match status" value="1"/>
</dbReference>
<evidence type="ECO:0000313" key="3">
    <source>
        <dbReference type="Proteomes" id="UP000198280"/>
    </source>
</evidence>
<dbReference type="Proteomes" id="UP000198280">
    <property type="component" value="Unassembled WGS sequence"/>
</dbReference>
<keyword evidence="2" id="KW-0560">Oxidoreductase</keyword>
<dbReference type="EMBL" id="FZOF01000027">
    <property type="protein sequence ID" value="SNT45903.1"/>
    <property type="molecule type" value="Genomic_DNA"/>
</dbReference>
<dbReference type="GO" id="GO:0051920">
    <property type="term" value="F:peroxiredoxin activity"/>
    <property type="evidence" value="ECO:0007669"/>
    <property type="project" value="InterPro"/>
</dbReference>
<reference evidence="2 3" key="1">
    <citation type="submission" date="2017-06" db="EMBL/GenBank/DDBJ databases">
        <authorList>
            <person name="Kim H.J."/>
            <person name="Triplett B.A."/>
        </authorList>
    </citation>
    <scope>NUCLEOTIDE SEQUENCE [LARGE SCALE GENOMIC DNA]</scope>
    <source>
        <strain evidence="2 3">CGMCC 4.1858</strain>
    </source>
</reference>
<name>A0A239MUH7_9ACTN</name>
<dbReference type="RefSeq" id="WP_179280105.1">
    <property type="nucleotide sequence ID" value="NZ_FZOF01000027.1"/>
</dbReference>
<proteinExistence type="predicted"/>
<dbReference type="SUPFAM" id="SSF69118">
    <property type="entry name" value="AhpD-like"/>
    <property type="match status" value="1"/>
</dbReference>
<organism evidence="2 3">
    <name type="scientific">Actinacidiphila glaucinigra</name>
    <dbReference type="NCBI Taxonomy" id="235986"/>
    <lineage>
        <taxon>Bacteria</taxon>
        <taxon>Bacillati</taxon>
        <taxon>Actinomycetota</taxon>
        <taxon>Actinomycetes</taxon>
        <taxon>Kitasatosporales</taxon>
        <taxon>Streptomycetaceae</taxon>
        <taxon>Actinacidiphila</taxon>
    </lineage>
</organism>
<sequence>MTLVPLVARDQIDAVDLPLIQAGEQSFGKLLNTWLAIANSPGMFATYLPFVRAVTGPGELDGRIQELTAVYVSLLNHCRYTTSHRCYSALAKGVSEADLERLAAGDFSSFSSREQLALRFTRALTVDHAVTSRDDSVTGIDPEVLAQVRDSFKPRELVEFVMSVGLWNALTRFHRVMDLDLDLGEPPSAVDAAV</sequence>
<dbReference type="PANTHER" id="PTHR34846:SF5">
    <property type="entry name" value="CARBOXYMUCONOLACTONE DECARBOXYLASE-LIKE DOMAIN-CONTAINING PROTEIN"/>
    <property type="match status" value="1"/>
</dbReference>
<evidence type="ECO:0000259" key="1">
    <source>
        <dbReference type="Pfam" id="PF02627"/>
    </source>
</evidence>
<gene>
    <name evidence="2" type="ORF">SAMN05216252_12750</name>
</gene>
<dbReference type="InterPro" id="IPR029032">
    <property type="entry name" value="AhpD-like"/>
</dbReference>
<keyword evidence="3" id="KW-1185">Reference proteome</keyword>
<dbReference type="Gene3D" id="1.20.1290.10">
    <property type="entry name" value="AhpD-like"/>
    <property type="match status" value="1"/>
</dbReference>
<feature type="domain" description="Carboxymuconolactone decarboxylase-like" evidence="1">
    <location>
        <begin position="41"/>
        <end position="122"/>
    </location>
</feature>
<keyword evidence="2" id="KW-0575">Peroxidase</keyword>
<dbReference type="Pfam" id="PF02627">
    <property type="entry name" value="CMD"/>
    <property type="match status" value="1"/>
</dbReference>
<accession>A0A239MUH7</accession>
<dbReference type="InterPro" id="IPR003779">
    <property type="entry name" value="CMD-like"/>
</dbReference>
<evidence type="ECO:0000313" key="2">
    <source>
        <dbReference type="EMBL" id="SNT45903.1"/>
    </source>
</evidence>
<protein>
    <submittedName>
        <fullName evidence="2">Alkylhydroperoxidase AhpD family core domain-containing protein</fullName>
    </submittedName>
</protein>
<dbReference type="AlphaFoldDB" id="A0A239MUH7"/>